<protein>
    <submittedName>
        <fullName evidence="1">Putative minor structural protein</fullName>
    </submittedName>
</protein>
<organism evidence="1">
    <name type="scientific">Cassava frogskin virus</name>
    <dbReference type="NCBI Taxonomy" id="344905"/>
    <lineage>
        <taxon>Viruses</taxon>
        <taxon>Riboviria</taxon>
        <taxon>Orthornavirae</taxon>
        <taxon>Duplornaviricota</taxon>
        <taxon>Resentoviricetes</taxon>
        <taxon>Reovirales</taxon>
    </lineage>
</organism>
<proteinExistence type="predicted"/>
<name>Q0R329_9REOV</name>
<sequence length="117" mass="13349">MLVTNRYKGMVCDLPFRFKNHVINYKKSSLKQMIGSDQAVFLPGGLMHYTRGGVVICLEVYVYKNALIATYGVWVPYKLDRLIVMICENGNANIVSRPYLLFAPNVDTENWLTPKAE</sequence>
<reference evidence="1" key="1">
    <citation type="journal article" date="2008" name="J. Phytopathol.">
        <title>Identification of Three Strains of a Virus Associated with Cassava Plants Affected by Frogskin Disease.</title>
        <authorList>
            <person name="Calvert L.A."/>
            <person name="Cuervo M."/>
            <person name="Lozano I."/>
            <person name="Villarreal N."/>
            <person name="Arroyave J."/>
        </authorList>
    </citation>
    <scope>NUCLEOTIDE SEQUENCE</scope>
</reference>
<evidence type="ECO:0000313" key="1">
    <source>
        <dbReference type="EMBL" id="ABA46929.1"/>
    </source>
</evidence>
<feature type="non-terminal residue" evidence="1">
    <location>
        <position position="117"/>
    </location>
</feature>
<accession>Q0R329</accession>
<feature type="non-terminal residue" evidence="1">
    <location>
        <position position="1"/>
    </location>
</feature>
<dbReference type="EMBL" id="DQ139872">
    <property type="protein sequence ID" value="ABA46929.1"/>
    <property type="molecule type" value="Genomic_RNA"/>
</dbReference>